<evidence type="ECO:0000256" key="7">
    <source>
        <dbReference type="SAM" id="MobiDB-lite"/>
    </source>
</evidence>
<keyword evidence="11" id="KW-1185">Reference proteome</keyword>
<evidence type="ECO:0000313" key="10">
    <source>
        <dbReference type="EMBL" id="CAG2203716.1"/>
    </source>
</evidence>
<dbReference type="PRINTS" id="PR00503">
    <property type="entry name" value="BROMODOMAIN"/>
</dbReference>
<keyword evidence="3" id="KW-0862">Zinc</keyword>
<evidence type="ECO:0000256" key="4">
    <source>
        <dbReference type="ARBA" id="ARBA00023117"/>
    </source>
</evidence>
<dbReference type="Pfam" id="PF00439">
    <property type="entry name" value="Bromodomain"/>
    <property type="match status" value="1"/>
</dbReference>
<protein>
    <submittedName>
        <fullName evidence="10">BAZ1A</fullName>
    </submittedName>
</protein>
<dbReference type="InterPro" id="IPR047171">
    <property type="entry name" value="BAZ1A"/>
</dbReference>
<feature type="compositionally biased region" description="Acidic residues" evidence="7">
    <location>
        <begin position="216"/>
        <end position="242"/>
    </location>
</feature>
<dbReference type="InterPro" id="IPR019787">
    <property type="entry name" value="Znf_PHD-finger"/>
</dbReference>
<dbReference type="OrthoDB" id="332390at2759"/>
<dbReference type="PANTHER" id="PTHR46510:SF1">
    <property type="entry name" value="BROMODOMAIN ADJACENT TO ZINC FINGER DOMAIN PROTEIN 1A"/>
    <property type="match status" value="1"/>
</dbReference>
<evidence type="ECO:0000256" key="3">
    <source>
        <dbReference type="ARBA" id="ARBA00022833"/>
    </source>
</evidence>
<dbReference type="AlphaFoldDB" id="A0A8S3R4Q7"/>
<dbReference type="EMBL" id="CAJPWZ010000930">
    <property type="protein sequence ID" value="CAG2203716.1"/>
    <property type="molecule type" value="Genomic_DNA"/>
</dbReference>
<feature type="compositionally biased region" description="Polar residues" evidence="7">
    <location>
        <begin position="311"/>
        <end position="320"/>
    </location>
</feature>
<feature type="compositionally biased region" description="Basic and acidic residues" evidence="7">
    <location>
        <begin position="101"/>
        <end position="110"/>
    </location>
</feature>
<dbReference type="InterPro" id="IPR013083">
    <property type="entry name" value="Znf_RING/FYVE/PHD"/>
</dbReference>
<dbReference type="SUPFAM" id="SSF57903">
    <property type="entry name" value="FYVE/PHD zinc finger"/>
    <property type="match status" value="2"/>
</dbReference>
<dbReference type="InterPro" id="IPR001965">
    <property type="entry name" value="Znf_PHD"/>
</dbReference>
<dbReference type="SUPFAM" id="SSF47370">
    <property type="entry name" value="Bromodomain"/>
    <property type="match status" value="1"/>
</dbReference>
<comment type="caution">
    <text evidence="10">The sequence shown here is derived from an EMBL/GenBank/DDBJ whole genome shotgun (WGS) entry which is preliminary data.</text>
</comment>
<evidence type="ECO:0000256" key="1">
    <source>
        <dbReference type="ARBA" id="ARBA00022723"/>
    </source>
</evidence>
<dbReference type="InterPro" id="IPR036427">
    <property type="entry name" value="Bromodomain-like_sf"/>
</dbReference>
<feature type="domain" description="Bromo" evidence="8">
    <location>
        <begin position="398"/>
        <end position="468"/>
    </location>
</feature>
<keyword evidence="1" id="KW-0479">Metal-binding</keyword>
<name>A0A8S3R4Q7_MYTED</name>
<dbReference type="SMART" id="SM00297">
    <property type="entry name" value="BROMO"/>
    <property type="match status" value="1"/>
</dbReference>
<feature type="region of interest" description="Disordered" evidence="7">
    <location>
        <begin position="101"/>
        <end position="124"/>
    </location>
</feature>
<feature type="domain" description="PHD-type" evidence="9">
    <location>
        <begin position="244"/>
        <end position="291"/>
    </location>
</feature>
<evidence type="ECO:0000313" key="11">
    <source>
        <dbReference type="Proteomes" id="UP000683360"/>
    </source>
</evidence>
<accession>A0A8S3R4Q7</accession>
<organism evidence="10 11">
    <name type="scientific">Mytilus edulis</name>
    <name type="common">Blue mussel</name>
    <dbReference type="NCBI Taxonomy" id="6550"/>
    <lineage>
        <taxon>Eukaryota</taxon>
        <taxon>Metazoa</taxon>
        <taxon>Spiralia</taxon>
        <taxon>Lophotrochozoa</taxon>
        <taxon>Mollusca</taxon>
        <taxon>Bivalvia</taxon>
        <taxon>Autobranchia</taxon>
        <taxon>Pteriomorphia</taxon>
        <taxon>Mytilida</taxon>
        <taxon>Mytiloidea</taxon>
        <taxon>Mytilidae</taxon>
        <taxon>Mytilinae</taxon>
        <taxon>Mytilus</taxon>
    </lineage>
</organism>
<proteinExistence type="predicted"/>
<feature type="region of interest" description="Disordered" evidence="7">
    <location>
        <begin position="197"/>
        <end position="242"/>
    </location>
</feature>
<dbReference type="PROSITE" id="PS50016">
    <property type="entry name" value="ZF_PHD_2"/>
    <property type="match status" value="2"/>
</dbReference>
<dbReference type="InterPro" id="IPR019786">
    <property type="entry name" value="Zinc_finger_PHD-type_CS"/>
</dbReference>
<dbReference type="InterPro" id="IPR011011">
    <property type="entry name" value="Znf_FYVE_PHD"/>
</dbReference>
<dbReference type="Gene3D" id="2.30.30.1150">
    <property type="match status" value="1"/>
</dbReference>
<dbReference type="PROSITE" id="PS01359">
    <property type="entry name" value="ZF_PHD_1"/>
    <property type="match status" value="1"/>
</dbReference>
<keyword evidence="4 5" id="KW-0103">Bromodomain</keyword>
<dbReference type="GO" id="GO:0006338">
    <property type="term" value="P:chromatin remodeling"/>
    <property type="evidence" value="ECO:0007669"/>
    <property type="project" value="InterPro"/>
</dbReference>
<dbReference type="GO" id="GO:0008623">
    <property type="term" value="C:CHRAC"/>
    <property type="evidence" value="ECO:0007669"/>
    <property type="project" value="TreeGrafter"/>
</dbReference>
<dbReference type="GO" id="GO:0045740">
    <property type="term" value="P:positive regulation of DNA replication"/>
    <property type="evidence" value="ECO:0007669"/>
    <property type="project" value="TreeGrafter"/>
</dbReference>
<feature type="compositionally biased region" description="Basic residues" evidence="7">
    <location>
        <begin position="298"/>
        <end position="309"/>
    </location>
</feature>
<gene>
    <name evidence="10" type="ORF">MEDL_18214</name>
</gene>
<evidence type="ECO:0000259" key="8">
    <source>
        <dbReference type="PROSITE" id="PS50014"/>
    </source>
</evidence>
<dbReference type="Pfam" id="PF00628">
    <property type="entry name" value="PHD"/>
    <property type="match status" value="2"/>
</dbReference>
<dbReference type="GO" id="GO:0006355">
    <property type="term" value="P:regulation of DNA-templated transcription"/>
    <property type="evidence" value="ECO:0007669"/>
    <property type="project" value="TreeGrafter"/>
</dbReference>
<feature type="domain" description="PHD-type" evidence="9">
    <location>
        <begin position="138"/>
        <end position="188"/>
    </location>
</feature>
<sequence>MKIKDRLAWRDALEKGSFDPQSDDPLYAKFEIKKNEENGECDDASSISSGDATESIVKDLSKALLQIQHGIESKFLVTPLGEVDEKQKKTIAELKKEKLEKEEQLKKKEEEDSDAEEEKVPQKTTLERWQESLLHSLNARCRVCRRKGNADQMLLCDLCDRGHHIYCLKPPLKIIPTGDWFCPDCRPKEIIKRSPLKGRRQTFVEESENEEKSSSEEEEDSSDEEEVEEEEEESEEEQESDEEDVECAVCNKGGTLICCDACPLFYHLGCANPQLKKVPRGKWLCQICLGTGTSGKIKLPKHTKGKLKGTPKSTPSNSRKGSPRESPITVPKGSRKRPLAELEDNGPKLKKGGRSASKLSHVNGDMDLGAAKSIASSSRGTPKVHLLRNCEEIVHDLVKHEECWPFLKPVSKKLVPDYHLIISRPMDFATIRNKINNYGYSNLTDLVTDVRQVFSNCFEYNKKTSVEFKAGLSLSKLFEKRLKDLNIDVPESSGPPSKRSRRTL</sequence>
<keyword evidence="2 6" id="KW-0863">Zinc-finger</keyword>
<reference evidence="10" key="1">
    <citation type="submission" date="2021-03" db="EMBL/GenBank/DDBJ databases">
        <authorList>
            <person name="Bekaert M."/>
        </authorList>
    </citation>
    <scope>NUCLEOTIDE SEQUENCE</scope>
</reference>
<dbReference type="GO" id="GO:0031445">
    <property type="term" value="P:regulation of heterochromatin formation"/>
    <property type="evidence" value="ECO:0007669"/>
    <property type="project" value="TreeGrafter"/>
</dbReference>
<evidence type="ECO:0000259" key="9">
    <source>
        <dbReference type="PROSITE" id="PS50016"/>
    </source>
</evidence>
<dbReference type="PROSITE" id="PS50014">
    <property type="entry name" value="BROMODOMAIN_2"/>
    <property type="match status" value="1"/>
</dbReference>
<dbReference type="GO" id="GO:0008270">
    <property type="term" value="F:zinc ion binding"/>
    <property type="evidence" value="ECO:0007669"/>
    <property type="project" value="UniProtKB-KW"/>
</dbReference>
<dbReference type="GO" id="GO:0003677">
    <property type="term" value="F:DNA binding"/>
    <property type="evidence" value="ECO:0007669"/>
    <property type="project" value="TreeGrafter"/>
</dbReference>
<dbReference type="SMART" id="SM00249">
    <property type="entry name" value="PHD"/>
    <property type="match status" value="2"/>
</dbReference>
<dbReference type="InterPro" id="IPR001487">
    <property type="entry name" value="Bromodomain"/>
</dbReference>
<evidence type="ECO:0000256" key="6">
    <source>
        <dbReference type="PROSITE-ProRule" id="PRU00146"/>
    </source>
</evidence>
<dbReference type="Proteomes" id="UP000683360">
    <property type="component" value="Unassembled WGS sequence"/>
</dbReference>
<evidence type="ECO:0000256" key="5">
    <source>
        <dbReference type="PROSITE-ProRule" id="PRU00035"/>
    </source>
</evidence>
<evidence type="ECO:0000256" key="2">
    <source>
        <dbReference type="ARBA" id="ARBA00022771"/>
    </source>
</evidence>
<dbReference type="GO" id="GO:0000228">
    <property type="term" value="C:nuclear chromosome"/>
    <property type="evidence" value="ECO:0007669"/>
    <property type="project" value="TreeGrafter"/>
</dbReference>
<dbReference type="Gene3D" id="3.30.40.10">
    <property type="entry name" value="Zinc/RING finger domain, C3HC4 (zinc finger)"/>
    <property type="match status" value="1"/>
</dbReference>
<dbReference type="Gene3D" id="1.20.920.10">
    <property type="entry name" value="Bromodomain-like"/>
    <property type="match status" value="1"/>
</dbReference>
<dbReference type="PANTHER" id="PTHR46510">
    <property type="entry name" value="BROMODOMAIN ADJACENT TO ZINC FINGER DOMAIN PROTEIN 1A"/>
    <property type="match status" value="1"/>
</dbReference>
<feature type="region of interest" description="Disordered" evidence="7">
    <location>
        <begin position="298"/>
        <end position="362"/>
    </location>
</feature>